<dbReference type="PIRSF" id="PIRSF000915">
    <property type="entry name" value="PGP-type_phosphatase"/>
    <property type="match status" value="1"/>
</dbReference>
<reference evidence="4" key="1">
    <citation type="submission" date="2021-09" db="EMBL/GenBank/DDBJ databases">
        <authorList>
            <consortium name="AG Swart"/>
            <person name="Singh M."/>
            <person name="Singh A."/>
            <person name="Seah K."/>
            <person name="Emmerich C."/>
        </authorList>
    </citation>
    <scope>NUCLEOTIDE SEQUENCE</scope>
    <source>
        <strain evidence="4">ATCC30299</strain>
    </source>
</reference>
<evidence type="ECO:0000256" key="3">
    <source>
        <dbReference type="PIRSR" id="PIRSR000915-3"/>
    </source>
</evidence>
<dbReference type="SUPFAM" id="SSF56784">
    <property type="entry name" value="HAD-like"/>
    <property type="match status" value="1"/>
</dbReference>
<feature type="active site" description="Nucleophile" evidence="1">
    <location>
        <position position="15"/>
    </location>
</feature>
<dbReference type="GO" id="GO:0046872">
    <property type="term" value="F:metal ion binding"/>
    <property type="evidence" value="ECO:0007669"/>
    <property type="project" value="UniProtKB-KW"/>
</dbReference>
<evidence type="ECO:0008006" key="6">
    <source>
        <dbReference type="Google" id="ProtNLM"/>
    </source>
</evidence>
<name>A0AAU9JCQ5_9CILI</name>
<dbReference type="PANTHER" id="PTHR19288:SF46">
    <property type="entry name" value="HALOACID DEHALOGENASE-LIKE HYDROLASE DOMAIN-CONTAINING PROTEIN 2"/>
    <property type="match status" value="1"/>
</dbReference>
<dbReference type="InterPro" id="IPR006357">
    <property type="entry name" value="HAD-SF_hydro_IIA"/>
</dbReference>
<comment type="caution">
    <text evidence="4">The sequence shown here is derived from an EMBL/GenBank/DDBJ whole genome shotgun (WGS) entry which is preliminary data.</text>
</comment>
<proteinExistence type="predicted"/>
<feature type="binding site" evidence="3">
    <location>
        <position position="17"/>
    </location>
    <ligand>
        <name>Mg(2+)</name>
        <dbReference type="ChEBI" id="CHEBI:18420"/>
    </ligand>
</feature>
<accession>A0AAU9JCQ5</accession>
<dbReference type="GO" id="GO:0005737">
    <property type="term" value="C:cytoplasm"/>
    <property type="evidence" value="ECO:0007669"/>
    <property type="project" value="TreeGrafter"/>
</dbReference>
<dbReference type="InterPro" id="IPR036412">
    <property type="entry name" value="HAD-like_sf"/>
</dbReference>
<dbReference type="GO" id="GO:0016791">
    <property type="term" value="F:phosphatase activity"/>
    <property type="evidence" value="ECO:0007669"/>
    <property type="project" value="TreeGrafter"/>
</dbReference>
<evidence type="ECO:0000313" key="5">
    <source>
        <dbReference type="Proteomes" id="UP001162131"/>
    </source>
</evidence>
<gene>
    <name evidence="4" type="ORF">BSTOLATCC_MIC34071</name>
</gene>
<dbReference type="NCBIfam" id="TIGR01460">
    <property type="entry name" value="HAD-SF-IIA"/>
    <property type="match status" value="1"/>
</dbReference>
<dbReference type="Pfam" id="PF13242">
    <property type="entry name" value="Hydrolase_like"/>
    <property type="match status" value="1"/>
</dbReference>
<dbReference type="InterPro" id="IPR023214">
    <property type="entry name" value="HAD_sf"/>
</dbReference>
<feature type="active site" description="Proton donor" evidence="1">
    <location>
        <position position="17"/>
    </location>
</feature>
<dbReference type="Gene3D" id="3.40.50.1000">
    <property type="entry name" value="HAD superfamily/HAD-like"/>
    <property type="match status" value="2"/>
</dbReference>
<evidence type="ECO:0000313" key="4">
    <source>
        <dbReference type="EMBL" id="CAG9323421.1"/>
    </source>
</evidence>
<keyword evidence="3" id="KW-0479">Metal-binding</keyword>
<dbReference type="AlphaFoldDB" id="A0AAU9JCQ5"/>
<dbReference type="EMBL" id="CAJZBQ010000034">
    <property type="protein sequence ID" value="CAG9323421.1"/>
    <property type="molecule type" value="Genomic_DNA"/>
</dbReference>
<feature type="binding site" evidence="3">
    <location>
        <position position="234"/>
    </location>
    <ligand>
        <name>Mg(2+)</name>
        <dbReference type="ChEBI" id="CHEBI:18420"/>
    </ligand>
</feature>
<protein>
    <recommendedName>
        <fullName evidence="6">Phosphoglycolate phosphatase</fullName>
    </recommendedName>
</protein>
<comment type="cofactor">
    <cofactor evidence="3">
        <name>Mg(2+)</name>
        <dbReference type="ChEBI" id="CHEBI:18420"/>
    </cofactor>
    <text evidence="3">Divalent metal ions. Mg(2+) is the most effective.</text>
</comment>
<sequence length="282" mass="31926">MIIPEMMQYDSFFFDLDGVVWEAESALPGTVDFINRLHALGKKVYYISNNASRKRKDFIKALNEIGIQAELDTILCAAYSCSLYLHQNYPLNTKVFVIGREGLIDEIKEAGYEVIDGNSYKNTVFAAHRDFLELEVDPDVKAVIAGFTFDFNYTMLSYGSKCIQSGAKLATGNYDHYDRFGKYNAPSCGCIVDALRCASGVQEFENLGKPNTYLLEMICRRDRLDMGKIVVFGDKMATDIKLAKNYSAASVLMMTGAETRESYKKYDFEPDYVYDSMEELLI</sequence>
<evidence type="ECO:0000256" key="2">
    <source>
        <dbReference type="PIRSR" id="PIRSR000915-2"/>
    </source>
</evidence>
<keyword evidence="3" id="KW-0460">Magnesium</keyword>
<feature type="binding site" evidence="2">
    <location>
        <position position="209"/>
    </location>
    <ligand>
        <name>substrate</name>
    </ligand>
</feature>
<dbReference type="PANTHER" id="PTHR19288">
    <property type="entry name" value="4-NITROPHENYLPHOSPHATASE-RELATED"/>
    <property type="match status" value="1"/>
</dbReference>
<feature type="binding site" evidence="3">
    <location>
        <position position="15"/>
    </location>
    <ligand>
        <name>Mg(2+)</name>
        <dbReference type="ChEBI" id="CHEBI:18420"/>
    </ligand>
</feature>
<feature type="binding site" evidence="2">
    <location>
        <begin position="48"/>
        <end position="50"/>
    </location>
    <ligand>
        <name>substrate</name>
    </ligand>
</feature>
<keyword evidence="5" id="KW-1185">Reference proteome</keyword>
<dbReference type="Pfam" id="PF13344">
    <property type="entry name" value="Hydrolase_6"/>
    <property type="match status" value="1"/>
</dbReference>
<organism evidence="4 5">
    <name type="scientific">Blepharisma stoltei</name>
    <dbReference type="NCBI Taxonomy" id="1481888"/>
    <lineage>
        <taxon>Eukaryota</taxon>
        <taxon>Sar</taxon>
        <taxon>Alveolata</taxon>
        <taxon>Ciliophora</taxon>
        <taxon>Postciliodesmatophora</taxon>
        <taxon>Heterotrichea</taxon>
        <taxon>Heterotrichida</taxon>
        <taxon>Blepharismidae</taxon>
        <taxon>Blepharisma</taxon>
    </lineage>
</organism>
<dbReference type="Proteomes" id="UP001162131">
    <property type="component" value="Unassembled WGS sequence"/>
</dbReference>
<evidence type="ECO:0000256" key="1">
    <source>
        <dbReference type="PIRSR" id="PIRSR000915-1"/>
    </source>
</evidence>